<dbReference type="RefSeq" id="WP_188460805.1">
    <property type="nucleotide sequence ID" value="NZ_BAABHU010000003.1"/>
</dbReference>
<proteinExistence type="predicted"/>
<reference evidence="2" key="4">
    <citation type="submission" date="2024-05" db="EMBL/GenBank/DDBJ databases">
        <authorList>
            <person name="Sun Q."/>
            <person name="Zhou Y."/>
        </authorList>
    </citation>
    <scope>NUCLEOTIDE SEQUENCE</scope>
    <source>
        <strain evidence="2">CGMCC 1.10832</strain>
    </source>
</reference>
<reference evidence="3 4" key="2">
    <citation type="submission" date="2018-03" db="EMBL/GenBank/DDBJ databases">
        <title>Cross-interface Injection: A General Nanoliter Liquid Handling Method Applied to Single Cells Genome Amplification Automated Nanoliter Liquid Handling Applied to Single Cell Multiple Displacement Amplification.</title>
        <authorList>
            <person name="Yun J."/>
            <person name="Xu P."/>
            <person name="Xu J."/>
            <person name="Dai X."/>
            <person name="Wang Y."/>
            <person name="Zheng X."/>
            <person name="Cao C."/>
            <person name="Yi Q."/>
            <person name="Zhu Y."/>
            <person name="Wang L."/>
            <person name="Dong Z."/>
            <person name="Huang Y."/>
            <person name="Huang L."/>
            <person name="Du W."/>
        </authorList>
    </citation>
    <scope>NUCLEOTIDE SEQUENCE [LARGE SCALE GENOMIC DNA]</scope>
    <source>
        <strain evidence="3 4">Z-D1-2</strain>
    </source>
</reference>
<dbReference type="Proteomes" id="UP000240608">
    <property type="component" value="Unassembled WGS sequence"/>
</dbReference>
<keyword evidence="1" id="KW-0812">Transmembrane</keyword>
<evidence type="ECO:0000313" key="4">
    <source>
        <dbReference type="Proteomes" id="UP000240608"/>
    </source>
</evidence>
<dbReference type="EMBL" id="PYVU01000059">
    <property type="protein sequence ID" value="PTB96257.1"/>
    <property type="molecule type" value="Genomic_DNA"/>
</dbReference>
<reference evidence="5" key="3">
    <citation type="journal article" date="2019" name="Int. J. Syst. Evol. Microbiol.">
        <title>The Global Catalogue of Microorganisms (GCM) 10K type strain sequencing project: providing services to taxonomists for standard genome sequencing and annotation.</title>
        <authorList>
            <consortium name="The Broad Institute Genomics Platform"/>
            <consortium name="The Broad Institute Genome Sequencing Center for Infectious Disease"/>
            <person name="Wu L."/>
            <person name="Ma J."/>
        </authorList>
    </citation>
    <scope>NUCLEOTIDE SEQUENCE [LARGE SCALE GENOMIC DNA]</scope>
    <source>
        <strain evidence="5">CGMCC 1.10832</strain>
    </source>
</reference>
<evidence type="ECO:0000313" key="5">
    <source>
        <dbReference type="Proteomes" id="UP000636010"/>
    </source>
</evidence>
<evidence type="ECO:0000313" key="3">
    <source>
        <dbReference type="EMBL" id="PTB96257.1"/>
    </source>
</evidence>
<name>A0A2T4DR30_9BACT</name>
<dbReference type="AlphaFoldDB" id="A0A2T4DR30"/>
<organism evidence="3 4">
    <name type="scientific">Marivirga lumbricoides</name>
    <dbReference type="NCBI Taxonomy" id="1046115"/>
    <lineage>
        <taxon>Bacteria</taxon>
        <taxon>Pseudomonadati</taxon>
        <taxon>Bacteroidota</taxon>
        <taxon>Cytophagia</taxon>
        <taxon>Cytophagales</taxon>
        <taxon>Marivirgaceae</taxon>
        <taxon>Marivirga</taxon>
    </lineage>
</organism>
<gene>
    <name evidence="3" type="ORF">C9994_08150</name>
    <name evidence="2" type="ORF">GCM10011506_09800</name>
</gene>
<sequence length="202" mass="23729">MSIYSKIRWVASILLVFFIVLITNLVDKDNFNKLRYSVTTIYEDRVVASDLLFELQILIQEKEVALAISDSSFFEGSNKKVNDDIQALIESYEQTKLTREEQEILKEMKEEIDHLLVLEEKHINSNYSNRIALFKSIDEIAHNLYDLSKVQLKEGRRQMFISNKAMSTIDLFTQIEIIVMIVMAILIQIIIFYNPKQKKREE</sequence>
<protein>
    <submittedName>
        <fullName evidence="3">Chemotaxis protein</fullName>
    </submittedName>
</protein>
<comment type="caution">
    <text evidence="3">The sequence shown here is derived from an EMBL/GenBank/DDBJ whole genome shotgun (WGS) entry which is preliminary data.</text>
</comment>
<keyword evidence="1" id="KW-0472">Membrane</keyword>
<keyword evidence="5" id="KW-1185">Reference proteome</keyword>
<feature type="transmembrane region" description="Helical" evidence="1">
    <location>
        <begin position="171"/>
        <end position="193"/>
    </location>
</feature>
<feature type="transmembrane region" description="Helical" evidence="1">
    <location>
        <begin position="7"/>
        <end position="26"/>
    </location>
</feature>
<reference evidence="2" key="1">
    <citation type="journal article" date="2014" name="Int. J. Syst. Evol. Microbiol.">
        <title>Complete genome of a new Firmicutes species belonging to the dominant human colonic microbiota ('Ruminococcus bicirculans') reveals two chromosomes and a selective capacity to utilize plant glucans.</title>
        <authorList>
            <consortium name="NISC Comparative Sequencing Program"/>
            <person name="Wegmann U."/>
            <person name="Louis P."/>
            <person name="Goesmann A."/>
            <person name="Henrissat B."/>
            <person name="Duncan S.H."/>
            <person name="Flint H.J."/>
        </authorList>
    </citation>
    <scope>NUCLEOTIDE SEQUENCE</scope>
    <source>
        <strain evidence="2">CGMCC 1.10832</strain>
    </source>
</reference>
<keyword evidence="1" id="KW-1133">Transmembrane helix</keyword>
<evidence type="ECO:0000313" key="2">
    <source>
        <dbReference type="EMBL" id="GGC26433.1"/>
    </source>
</evidence>
<dbReference type="EMBL" id="BMEC01000003">
    <property type="protein sequence ID" value="GGC26433.1"/>
    <property type="molecule type" value="Genomic_DNA"/>
</dbReference>
<evidence type="ECO:0000256" key="1">
    <source>
        <dbReference type="SAM" id="Phobius"/>
    </source>
</evidence>
<accession>A0A2T4DR30</accession>
<dbReference type="Proteomes" id="UP000636010">
    <property type="component" value="Unassembled WGS sequence"/>
</dbReference>